<name>A0A0M0JJS3_9EUKA</name>
<sequence length="370" mass="39526">MPALLRIDVVMLFVAAFFSLFWLPHVVFADGNLASLGFDYARFMPKASSGRPAPVPLEIERLIVHVTGVFGACGMALNAMLCAFALLSDDIPSKKLALSCHLFGQALTTAVNYAKPPGTGVEGSAGSGPLPLILALMVISGFGLLLEHDAPPPPRPPQPLEVEPADVASAVKAAEGRLAPSAPAIKRVLSNENIPYDERLAVARVVQYSEGPGSLEAEKLETILKTQGYSWPIRKLALSVRLNMTFTIDEEGDLLYTSVVPGQGKQQIKCVNGASLTVQAIGAKIVLTMQWVPAVGAVGGSHLVLEQVTYCNGIESSRSTITKKYDRSTDLIISENKSVEGSYVRTFKRVLKTVAECAPLESSSPTRALR</sequence>
<keyword evidence="1" id="KW-1133">Transmembrane helix</keyword>
<protein>
    <submittedName>
        <fullName evidence="2">Uncharacterized protein</fullName>
    </submittedName>
</protein>
<proteinExistence type="predicted"/>
<keyword evidence="3" id="KW-1185">Reference proteome</keyword>
<comment type="caution">
    <text evidence="2">The sequence shown here is derived from an EMBL/GenBank/DDBJ whole genome shotgun (WGS) entry which is preliminary data.</text>
</comment>
<dbReference type="Proteomes" id="UP000037460">
    <property type="component" value="Unassembled WGS sequence"/>
</dbReference>
<gene>
    <name evidence="2" type="ORF">Ctob_010857</name>
</gene>
<evidence type="ECO:0000313" key="3">
    <source>
        <dbReference type="Proteomes" id="UP000037460"/>
    </source>
</evidence>
<reference evidence="3" key="1">
    <citation type="journal article" date="2015" name="PLoS Genet.">
        <title>Genome Sequence and Transcriptome Analyses of Chrysochromulina tobin: Metabolic Tools for Enhanced Algal Fitness in the Prominent Order Prymnesiales (Haptophyceae).</title>
        <authorList>
            <person name="Hovde B.T."/>
            <person name="Deodato C.R."/>
            <person name="Hunsperger H.M."/>
            <person name="Ryken S.A."/>
            <person name="Yost W."/>
            <person name="Jha R.K."/>
            <person name="Patterson J."/>
            <person name="Monnat R.J. Jr."/>
            <person name="Barlow S.B."/>
            <person name="Starkenburg S.R."/>
            <person name="Cattolico R.A."/>
        </authorList>
    </citation>
    <scope>NUCLEOTIDE SEQUENCE</scope>
    <source>
        <strain evidence="3">CCMP291</strain>
    </source>
</reference>
<dbReference type="EMBL" id="JWZX01002793">
    <property type="protein sequence ID" value="KOO26851.1"/>
    <property type="molecule type" value="Genomic_DNA"/>
</dbReference>
<evidence type="ECO:0000256" key="1">
    <source>
        <dbReference type="SAM" id="Phobius"/>
    </source>
</evidence>
<keyword evidence="1" id="KW-0812">Transmembrane</keyword>
<feature type="transmembrane region" description="Helical" evidence="1">
    <location>
        <begin position="62"/>
        <end position="87"/>
    </location>
</feature>
<dbReference type="AlphaFoldDB" id="A0A0M0JJS3"/>
<evidence type="ECO:0000313" key="2">
    <source>
        <dbReference type="EMBL" id="KOO26851.1"/>
    </source>
</evidence>
<keyword evidence="1" id="KW-0472">Membrane</keyword>
<accession>A0A0M0JJS3</accession>
<organism evidence="2 3">
    <name type="scientific">Chrysochromulina tobinii</name>
    <dbReference type="NCBI Taxonomy" id="1460289"/>
    <lineage>
        <taxon>Eukaryota</taxon>
        <taxon>Haptista</taxon>
        <taxon>Haptophyta</taxon>
        <taxon>Prymnesiophyceae</taxon>
        <taxon>Prymnesiales</taxon>
        <taxon>Chrysochromulinaceae</taxon>
        <taxon>Chrysochromulina</taxon>
    </lineage>
</organism>